<dbReference type="PANTHER" id="PTHR32347:SF23">
    <property type="entry name" value="BLL5650 PROTEIN"/>
    <property type="match status" value="1"/>
</dbReference>
<dbReference type="Gene3D" id="2.40.30.170">
    <property type="match status" value="1"/>
</dbReference>
<evidence type="ECO:0000259" key="4">
    <source>
        <dbReference type="Pfam" id="PF25990"/>
    </source>
</evidence>
<dbReference type="InterPro" id="IPR058636">
    <property type="entry name" value="Beta-barrel_YknX"/>
</dbReference>
<accession>A0A382U2B7</accession>
<name>A0A382U2B7_9ZZZZ</name>
<organism evidence="5">
    <name type="scientific">marine metagenome</name>
    <dbReference type="NCBI Taxonomy" id="408172"/>
    <lineage>
        <taxon>unclassified sequences</taxon>
        <taxon>metagenomes</taxon>
        <taxon>ecological metagenomes</taxon>
    </lineage>
</organism>
<feature type="coiled-coil region" evidence="3">
    <location>
        <begin position="37"/>
        <end position="71"/>
    </location>
</feature>
<proteinExistence type="predicted"/>
<dbReference type="PANTHER" id="PTHR32347">
    <property type="entry name" value="EFFLUX SYSTEM COMPONENT YKNX-RELATED"/>
    <property type="match status" value="1"/>
</dbReference>
<reference evidence="5" key="1">
    <citation type="submission" date="2018-05" db="EMBL/GenBank/DDBJ databases">
        <authorList>
            <person name="Lanie J.A."/>
            <person name="Ng W.-L."/>
            <person name="Kazmierczak K.M."/>
            <person name="Andrzejewski T.M."/>
            <person name="Davidsen T.M."/>
            <person name="Wayne K.J."/>
            <person name="Tettelin H."/>
            <person name="Glass J.I."/>
            <person name="Rusch D."/>
            <person name="Podicherti R."/>
            <person name="Tsui H.-C.T."/>
            <person name="Winkler M.E."/>
        </authorList>
    </citation>
    <scope>NUCLEOTIDE SEQUENCE</scope>
</reference>
<sequence>LEKFKESDAQLKRDDYAGQLANLSNQVSISEAKLRWLKELEEKKFLSKMSLREEEQKVAEYRHKIRMLAGESDAYEKFVYPKSEQDYNSKIKQAKLGLTTVEQTATNNMITAQEEVDTEKQKLVLEEEKLAEVKDQLSKSRIYAPSSGLVVYHVGESSRYGGSSGIIEKGTTLRKGQDIIHLPDLSKMKVTLKIHESRINQVKPGLQVQIRIDTIADRTFRGEITYVAPVAAAAERWGSDKKVFKCEVSISDKLPSYIRPGASVTCRIFVANLPKVRMVDGKKVKTLRVPIQSVVTT</sequence>
<evidence type="ECO:0000256" key="3">
    <source>
        <dbReference type="SAM" id="Coils"/>
    </source>
</evidence>
<gene>
    <name evidence="5" type="ORF">METZ01_LOCUS380919</name>
</gene>
<comment type="subcellular location">
    <subcellularLocation>
        <location evidence="1">Cell envelope</location>
    </subcellularLocation>
</comment>
<evidence type="ECO:0000313" key="5">
    <source>
        <dbReference type="EMBL" id="SVD28065.1"/>
    </source>
</evidence>
<dbReference type="GO" id="GO:0030313">
    <property type="term" value="C:cell envelope"/>
    <property type="evidence" value="ECO:0007669"/>
    <property type="project" value="UniProtKB-SubCell"/>
</dbReference>
<feature type="non-terminal residue" evidence="5">
    <location>
        <position position="1"/>
    </location>
</feature>
<evidence type="ECO:0000256" key="1">
    <source>
        <dbReference type="ARBA" id="ARBA00004196"/>
    </source>
</evidence>
<feature type="domain" description="YknX-like beta-barrel" evidence="4">
    <location>
        <begin position="188"/>
        <end position="268"/>
    </location>
</feature>
<dbReference type="InterPro" id="IPR050465">
    <property type="entry name" value="UPF0194_transport"/>
</dbReference>
<dbReference type="EMBL" id="UINC01140741">
    <property type="protein sequence ID" value="SVD28065.1"/>
    <property type="molecule type" value="Genomic_DNA"/>
</dbReference>
<protein>
    <recommendedName>
        <fullName evidence="4">YknX-like beta-barrel domain-containing protein</fullName>
    </recommendedName>
</protein>
<dbReference type="AlphaFoldDB" id="A0A382U2B7"/>
<dbReference type="Pfam" id="PF25990">
    <property type="entry name" value="Beta-barrel_YknX"/>
    <property type="match status" value="1"/>
</dbReference>
<evidence type="ECO:0000256" key="2">
    <source>
        <dbReference type="ARBA" id="ARBA00023054"/>
    </source>
</evidence>
<keyword evidence="2 3" id="KW-0175">Coiled coil</keyword>
<feature type="coiled-coil region" evidence="3">
    <location>
        <begin position="109"/>
        <end position="136"/>
    </location>
</feature>
<feature type="non-terminal residue" evidence="5">
    <location>
        <position position="297"/>
    </location>
</feature>